<dbReference type="AlphaFoldDB" id="A0A811KIB3"/>
<feature type="transmembrane region" description="Helical" evidence="7">
    <location>
        <begin position="152"/>
        <end position="177"/>
    </location>
</feature>
<dbReference type="SUPFAM" id="SSF57850">
    <property type="entry name" value="RING/U-box"/>
    <property type="match status" value="1"/>
</dbReference>
<evidence type="ECO:0000259" key="8">
    <source>
        <dbReference type="PROSITE" id="PS50089"/>
    </source>
</evidence>
<dbReference type="InterPro" id="IPR013083">
    <property type="entry name" value="Znf_RING/FYVE/PHD"/>
</dbReference>
<evidence type="ECO:0000256" key="4">
    <source>
        <dbReference type="ARBA" id="ARBA00022786"/>
    </source>
</evidence>
<dbReference type="GO" id="GO:0061630">
    <property type="term" value="F:ubiquitin protein ligase activity"/>
    <property type="evidence" value="ECO:0007669"/>
    <property type="project" value="TreeGrafter"/>
</dbReference>
<evidence type="ECO:0000256" key="7">
    <source>
        <dbReference type="SAM" id="Phobius"/>
    </source>
</evidence>
<name>A0A811KIB3_9BILA</name>
<proteinExistence type="predicted"/>
<evidence type="ECO:0000313" key="9">
    <source>
        <dbReference type="EMBL" id="CAD5214884.1"/>
    </source>
</evidence>
<evidence type="ECO:0000256" key="2">
    <source>
        <dbReference type="ARBA" id="ARBA00022723"/>
    </source>
</evidence>
<feature type="transmembrane region" description="Helical" evidence="7">
    <location>
        <begin position="224"/>
        <end position="242"/>
    </location>
</feature>
<protein>
    <recommendedName>
        <fullName evidence="8">RING-type domain-containing protein</fullName>
    </recommendedName>
</protein>
<feature type="transmembrane region" description="Helical" evidence="7">
    <location>
        <begin position="86"/>
        <end position="108"/>
    </location>
</feature>
<feature type="transmembrane region" description="Helical" evidence="7">
    <location>
        <begin position="183"/>
        <end position="203"/>
    </location>
</feature>
<feature type="domain" description="RING-type" evidence="8">
    <location>
        <begin position="296"/>
        <end position="334"/>
    </location>
</feature>
<gene>
    <name evidence="9" type="ORF">BOKJ2_LOCUS5816</name>
</gene>
<dbReference type="EMBL" id="CAJFCW020000003">
    <property type="protein sequence ID" value="CAG9103367.1"/>
    <property type="molecule type" value="Genomic_DNA"/>
</dbReference>
<keyword evidence="3 6" id="KW-0863">Zinc-finger</keyword>
<keyword evidence="2" id="KW-0479">Metal-binding</keyword>
<dbReference type="PANTHER" id="PTHR15067:SF4">
    <property type="entry name" value="E3 UBIQUITIN-PROTEIN LIGASE RNF8"/>
    <property type="match status" value="1"/>
</dbReference>
<dbReference type="GO" id="GO:0000151">
    <property type="term" value="C:ubiquitin ligase complex"/>
    <property type="evidence" value="ECO:0007669"/>
    <property type="project" value="TreeGrafter"/>
</dbReference>
<feature type="transmembrane region" description="Helical" evidence="7">
    <location>
        <begin position="114"/>
        <end position="131"/>
    </location>
</feature>
<dbReference type="GO" id="GO:0006511">
    <property type="term" value="P:ubiquitin-dependent protein catabolic process"/>
    <property type="evidence" value="ECO:0007669"/>
    <property type="project" value="TreeGrafter"/>
</dbReference>
<dbReference type="PANTHER" id="PTHR15067">
    <property type="entry name" value="E3 UBIQUITIN-PROTEIN LIGASE RNF8"/>
    <property type="match status" value="1"/>
</dbReference>
<dbReference type="PROSITE" id="PS50089">
    <property type="entry name" value="ZF_RING_2"/>
    <property type="match status" value="1"/>
</dbReference>
<organism evidence="9 10">
    <name type="scientific">Bursaphelenchus okinawaensis</name>
    <dbReference type="NCBI Taxonomy" id="465554"/>
    <lineage>
        <taxon>Eukaryota</taxon>
        <taxon>Metazoa</taxon>
        <taxon>Ecdysozoa</taxon>
        <taxon>Nematoda</taxon>
        <taxon>Chromadorea</taxon>
        <taxon>Rhabditida</taxon>
        <taxon>Tylenchina</taxon>
        <taxon>Tylenchomorpha</taxon>
        <taxon>Aphelenchoidea</taxon>
        <taxon>Aphelenchoididae</taxon>
        <taxon>Bursaphelenchus</taxon>
    </lineage>
</organism>
<dbReference type="OrthoDB" id="9049620at2759"/>
<dbReference type="EMBL" id="CAJFDH010000003">
    <property type="protein sequence ID" value="CAD5214884.1"/>
    <property type="molecule type" value="Genomic_DNA"/>
</dbReference>
<evidence type="ECO:0000256" key="5">
    <source>
        <dbReference type="ARBA" id="ARBA00022833"/>
    </source>
</evidence>
<keyword evidence="5" id="KW-0862">Zinc</keyword>
<keyword evidence="7" id="KW-0812">Transmembrane</keyword>
<reference evidence="9" key="1">
    <citation type="submission" date="2020-09" db="EMBL/GenBank/DDBJ databases">
        <authorList>
            <person name="Kikuchi T."/>
        </authorList>
    </citation>
    <scope>NUCLEOTIDE SEQUENCE</scope>
    <source>
        <strain evidence="9">SH1</strain>
    </source>
</reference>
<evidence type="ECO:0000256" key="6">
    <source>
        <dbReference type="PROSITE-ProRule" id="PRU00175"/>
    </source>
</evidence>
<dbReference type="SMART" id="SM00184">
    <property type="entry name" value="RING"/>
    <property type="match status" value="1"/>
</dbReference>
<keyword evidence="4" id="KW-0833">Ubl conjugation pathway</keyword>
<keyword evidence="10" id="KW-1185">Reference proteome</keyword>
<dbReference type="InterPro" id="IPR001841">
    <property type="entry name" value="Znf_RING"/>
</dbReference>
<dbReference type="Proteomes" id="UP000783686">
    <property type="component" value="Unassembled WGS sequence"/>
</dbReference>
<keyword evidence="7" id="KW-0472">Membrane</keyword>
<accession>A0A811KIB3</accession>
<dbReference type="Proteomes" id="UP000614601">
    <property type="component" value="Unassembled WGS sequence"/>
</dbReference>
<dbReference type="Gene3D" id="3.30.40.10">
    <property type="entry name" value="Zinc/RING finger domain, C3HC4 (zinc finger)"/>
    <property type="match status" value="1"/>
</dbReference>
<comment type="caution">
    <text evidence="9">The sequence shown here is derived from an EMBL/GenBank/DDBJ whole genome shotgun (WGS) entry which is preliminary data.</text>
</comment>
<dbReference type="Pfam" id="PF13639">
    <property type="entry name" value="zf-RING_2"/>
    <property type="match status" value="1"/>
</dbReference>
<keyword evidence="1" id="KW-0808">Transferase</keyword>
<sequence length="355" mass="41082">MSSFDSSDALQSTTFSVPITLDHVAINMEENLNEEPIQENNEEQRRGRFSNVVDRVTEAGIPLSDDDAATLVDLLGRFSLNRQNGFLIFLPDYHVLNVMITVLILSFLTMLRSIYFNVYEIIILVMHLLFYRDYVQLTVVPTRPFWKVFMQFFIRFALLMVLVDNTEFFNVISFGVIDTGSLFHVLYTITVANCIVMDVCLLIGSLVNRIEKIDKTIRAQLCKTVEYVFVCYLSVMPVMHWQRFFDSLWLFTPYILLKSIMFTRLTIQTISLIKHQLLSTHIGVAVSAKDIEDDNCAICLNTMTSGVKLPCGHIFEELCVRKWLEERNECPLCRKTVVPNFTKYDRVPMFPPYLL</sequence>
<keyword evidence="7" id="KW-1133">Transmembrane helix</keyword>
<evidence type="ECO:0000313" key="10">
    <source>
        <dbReference type="Proteomes" id="UP000614601"/>
    </source>
</evidence>
<dbReference type="GO" id="GO:0005829">
    <property type="term" value="C:cytosol"/>
    <property type="evidence" value="ECO:0007669"/>
    <property type="project" value="TreeGrafter"/>
</dbReference>
<dbReference type="GO" id="GO:0016567">
    <property type="term" value="P:protein ubiquitination"/>
    <property type="evidence" value="ECO:0007669"/>
    <property type="project" value="TreeGrafter"/>
</dbReference>
<evidence type="ECO:0000256" key="1">
    <source>
        <dbReference type="ARBA" id="ARBA00022679"/>
    </source>
</evidence>
<evidence type="ECO:0000256" key="3">
    <source>
        <dbReference type="ARBA" id="ARBA00022771"/>
    </source>
</evidence>
<dbReference type="GO" id="GO:0008270">
    <property type="term" value="F:zinc ion binding"/>
    <property type="evidence" value="ECO:0007669"/>
    <property type="project" value="UniProtKB-KW"/>
</dbReference>